<proteinExistence type="predicted"/>
<organism evidence="1 2">
    <name type="scientific">Candidatus Staskawiczbacteria bacterium RIFOXYB1_FULL_37_44</name>
    <dbReference type="NCBI Taxonomy" id="1802223"/>
    <lineage>
        <taxon>Bacteria</taxon>
        <taxon>Candidatus Staskawicziibacteriota</taxon>
    </lineage>
</organism>
<protein>
    <submittedName>
        <fullName evidence="1">Uncharacterized protein</fullName>
    </submittedName>
</protein>
<dbReference type="Proteomes" id="UP000178650">
    <property type="component" value="Unassembled WGS sequence"/>
</dbReference>
<reference evidence="1 2" key="1">
    <citation type="journal article" date="2016" name="Nat. Commun.">
        <title>Thousands of microbial genomes shed light on interconnected biogeochemical processes in an aquifer system.</title>
        <authorList>
            <person name="Anantharaman K."/>
            <person name="Brown C.T."/>
            <person name="Hug L.A."/>
            <person name="Sharon I."/>
            <person name="Castelle C.J."/>
            <person name="Probst A.J."/>
            <person name="Thomas B.C."/>
            <person name="Singh A."/>
            <person name="Wilkins M.J."/>
            <person name="Karaoz U."/>
            <person name="Brodie E.L."/>
            <person name="Williams K.H."/>
            <person name="Hubbard S.S."/>
            <person name="Banfield J.F."/>
        </authorList>
    </citation>
    <scope>NUCLEOTIDE SEQUENCE [LARGE SCALE GENOMIC DNA]</scope>
</reference>
<accession>A0A1G2IVD8</accession>
<dbReference type="AlphaFoldDB" id="A0A1G2IVD8"/>
<gene>
    <name evidence="1" type="ORF">A2358_00805</name>
</gene>
<name>A0A1G2IVD8_9BACT</name>
<dbReference type="EMBL" id="MHPJ01000024">
    <property type="protein sequence ID" value="OGZ78290.1"/>
    <property type="molecule type" value="Genomic_DNA"/>
</dbReference>
<evidence type="ECO:0000313" key="1">
    <source>
        <dbReference type="EMBL" id="OGZ78290.1"/>
    </source>
</evidence>
<comment type="caution">
    <text evidence="1">The sequence shown here is derived from an EMBL/GenBank/DDBJ whole genome shotgun (WGS) entry which is preliminary data.</text>
</comment>
<evidence type="ECO:0000313" key="2">
    <source>
        <dbReference type="Proteomes" id="UP000178650"/>
    </source>
</evidence>
<sequence>MLIWETTKKETQNRMNTAAKKGFHLCKFQVDSEGFYVIMEREVPDKPSTKRNLTQEALDRHLPREFPEPPAPQGATAIHMAYGSLCYVCHKNVGADWDDHFRRKHPDRILPSEQFQQEIDAGIHQ</sequence>